<dbReference type="GO" id="GO:0006633">
    <property type="term" value="P:fatty acid biosynthetic process"/>
    <property type="evidence" value="ECO:0007669"/>
    <property type="project" value="TreeGrafter"/>
</dbReference>
<gene>
    <name evidence="7" type="ORF">SCA03_06800</name>
</gene>
<dbReference type="Gene3D" id="3.40.366.10">
    <property type="entry name" value="Malonyl-Coenzyme A Acyl Carrier Protein, domain 2"/>
    <property type="match status" value="2"/>
</dbReference>
<feature type="domain" description="Malonyl-CoA:ACP transacylase (MAT)" evidence="6">
    <location>
        <begin position="62"/>
        <end position="354"/>
    </location>
</feature>
<dbReference type="InterPro" id="IPR001227">
    <property type="entry name" value="Ac_transferase_dom_sf"/>
</dbReference>
<feature type="region of interest" description="Disordered" evidence="5">
    <location>
        <begin position="366"/>
        <end position="392"/>
    </location>
</feature>
<dbReference type="InterPro" id="IPR004410">
    <property type="entry name" value="Malonyl_CoA-ACP_transAc_FabD"/>
</dbReference>
<feature type="compositionally biased region" description="Pro residues" evidence="5">
    <location>
        <begin position="666"/>
        <end position="676"/>
    </location>
</feature>
<feature type="compositionally biased region" description="Low complexity" evidence="5">
    <location>
        <begin position="366"/>
        <end position="375"/>
    </location>
</feature>
<dbReference type="SUPFAM" id="SSF52151">
    <property type="entry name" value="FabD/lysophospholipase-like"/>
    <property type="match status" value="2"/>
</dbReference>
<protein>
    <recommendedName>
        <fullName evidence="1">[acyl-carrier-protein] S-malonyltransferase</fullName>
        <ecNumber evidence="1">2.3.1.39</ecNumber>
    </recommendedName>
</protein>
<keyword evidence="2 7" id="KW-0808">Transferase</keyword>
<proteinExistence type="predicted"/>
<dbReference type="InterPro" id="IPR014043">
    <property type="entry name" value="Acyl_transferase_dom"/>
</dbReference>
<feature type="compositionally biased region" description="Low complexity" evidence="5">
    <location>
        <begin position="704"/>
        <end position="724"/>
    </location>
</feature>
<keyword evidence="3" id="KW-0012">Acyltransferase</keyword>
<dbReference type="Gene3D" id="3.30.70.3290">
    <property type="match status" value="1"/>
</dbReference>
<evidence type="ECO:0000256" key="2">
    <source>
        <dbReference type="ARBA" id="ARBA00022679"/>
    </source>
</evidence>
<dbReference type="PANTHER" id="PTHR42681">
    <property type="entry name" value="MALONYL-COA-ACYL CARRIER PROTEIN TRANSACYLASE, MITOCHONDRIAL"/>
    <property type="match status" value="1"/>
</dbReference>
<dbReference type="PANTHER" id="PTHR42681:SF1">
    <property type="entry name" value="MALONYL-COA-ACYL CARRIER PROTEIN TRANSACYLASE, MITOCHONDRIAL"/>
    <property type="match status" value="1"/>
</dbReference>
<keyword evidence="8" id="KW-1185">Reference proteome</keyword>
<dbReference type="Proteomes" id="UP000319210">
    <property type="component" value="Unassembled WGS sequence"/>
</dbReference>
<dbReference type="EMBL" id="BJMM01000002">
    <property type="protein sequence ID" value="GEB48129.1"/>
    <property type="molecule type" value="Genomic_DNA"/>
</dbReference>
<dbReference type="SUPFAM" id="SSF51412">
    <property type="entry name" value="Inosine monophosphate dehydrogenase (IMPDH)"/>
    <property type="match status" value="1"/>
</dbReference>
<dbReference type="SUPFAM" id="SSF55048">
    <property type="entry name" value="Probable ACP-binding domain of malonyl-CoA ACP transacylase"/>
    <property type="match status" value="2"/>
</dbReference>
<dbReference type="InterPro" id="IPR016035">
    <property type="entry name" value="Acyl_Trfase/lysoPLipase"/>
</dbReference>
<dbReference type="InterPro" id="IPR013785">
    <property type="entry name" value="Aldolase_TIM"/>
</dbReference>
<feature type="region of interest" description="Disordered" evidence="5">
    <location>
        <begin position="666"/>
        <end position="724"/>
    </location>
</feature>
<dbReference type="Pfam" id="PF00698">
    <property type="entry name" value="Acyl_transf_1"/>
    <property type="match status" value="2"/>
</dbReference>
<evidence type="ECO:0000259" key="6">
    <source>
        <dbReference type="SMART" id="SM00827"/>
    </source>
</evidence>
<evidence type="ECO:0000256" key="5">
    <source>
        <dbReference type="SAM" id="MobiDB-lite"/>
    </source>
</evidence>
<comment type="catalytic activity">
    <reaction evidence="4">
        <text>holo-[ACP] + malonyl-CoA = malonyl-[ACP] + CoA</text>
        <dbReference type="Rhea" id="RHEA:41792"/>
        <dbReference type="Rhea" id="RHEA-COMP:9623"/>
        <dbReference type="Rhea" id="RHEA-COMP:9685"/>
        <dbReference type="ChEBI" id="CHEBI:57287"/>
        <dbReference type="ChEBI" id="CHEBI:57384"/>
        <dbReference type="ChEBI" id="CHEBI:64479"/>
        <dbReference type="ChEBI" id="CHEBI:78449"/>
        <dbReference type="EC" id="2.3.1.39"/>
    </reaction>
</comment>
<dbReference type="GO" id="GO:0005829">
    <property type="term" value="C:cytosol"/>
    <property type="evidence" value="ECO:0007669"/>
    <property type="project" value="TreeGrafter"/>
</dbReference>
<dbReference type="SMART" id="SM00827">
    <property type="entry name" value="PKS_AT"/>
    <property type="match status" value="2"/>
</dbReference>
<dbReference type="InterPro" id="IPR050858">
    <property type="entry name" value="Mal-CoA-ACP_Trans/PKS_FabD"/>
</dbReference>
<dbReference type="NCBIfam" id="TIGR00128">
    <property type="entry name" value="fabD"/>
    <property type="match status" value="1"/>
</dbReference>
<name>A0A4Y3QT53_STRCI</name>
<organism evidence="7 8">
    <name type="scientific">Streptomyces cacaoi</name>
    <dbReference type="NCBI Taxonomy" id="1898"/>
    <lineage>
        <taxon>Bacteria</taxon>
        <taxon>Bacillati</taxon>
        <taxon>Actinomycetota</taxon>
        <taxon>Actinomycetes</taxon>
        <taxon>Kitasatosporales</taxon>
        <taxon>Streptomycetaceae</taxon>
        <taxon>Streptomyces</taxon>
    </lineage>
</organism>
<dbReference type="EC" id="2.3.1.39" evidence="1"/>
<evidence type="ECO:0000313" key="7">
    <source>
        <dbReference type="EMBL" id="GEB48129.1"/>
    </source>
</evidence>
<feature type="domain" description="Malonyl-CoA:ACP transacylase (MAT)" evidence="6">
    <location>
        <begin position="388"/>
        <end position="684"/>
    </location>
</feature>
<sequence length="1165" mass="122453">MAMSGDTEAAEVTGATKVTGATGVAGTTGVTGAVGASGVARDTRATEDAGVAGRGRLPVVFMFSGQGSQYYQMGRELYDAHEGFRAALDRYDAVVAEELGESVLARVFDPAKPRSEPFTDTRITHPAIVMTELALADTLRGEGIEPDLLLGSSLGEYAAAAVAGSVDPAVCLRQLVRQAGVLRAAPRGGMLAVLDHLDVIERLPALGACEVAARNYPGHFVLAGSEDDLAAAQAELSAAGVLHQRIPVEYAYHSGQMDGVRAASREAFGGLEFAPPRIPWISCVGGEEVRHPTAGHFWQVARRPIEFQAAMDTVRGRGDFLYLDLGPAGTLHNFARQNLPTGTRARSLALLSPFGHDPGLLARVRSSAASPTRSTAPRKAHGMKVYGFPGQGSQQRGMGRELFDAYPEWTGIADEVLGYSIRELCVEDPERKLGRTEFTQPALYVVEALSFLRRQEEDPEPADYLAGHSLGEYVALFAAGVFDFATGLRLVQRRGELMAAAGGGTMAAVVGTDEATVTRVLADSGLEGVDLANHNAVDQFVLSGPDQQIDAACTAFEAAGARAVRLNVSAPFHSRYMRAAAEEFADFLDGFALRAPEVPVLANVDARPHAAATLKESLAAQIASPVRWTDTVRGLMGHGDFDFIELGPGRVLTKLVSRIRAAAEPLPVPAPHPEPAAPTVSRPAPDAVTDAAAGTGLEPAEGRGAAQSAQPVPAGAAGAAGGASAEGLGPEASVSVGVGAAAVSRLSVTADDLGAVSFRERYQLRRSYVLGSLWGGISGPAMLRASAKAGLLGFLGTGGMTRAAIEGQLSELVGDLGLGGCFGVNLPYRHRAPEEESALVDLLLRYGVDLIEASGFPLITASLVRFRLKGGRILAKVSRTDVAAAFLAPPPEHLVAQLLDAGEVTGEEARAAAGRPMADDVCVEADGGWLSNSADLMSLLPAVLRLRDESALPGHHVHVGCAGGIGTPEAAAAAFLLGADFVLTGSVNQCSAEAATSPVVKDLLEAAHEYDVDTAPWGEMFELGVRARYLKRGLFFPARAAQLHELWRRHASLGELDEATRTKVLDRYLEGDYPATPGVDPKAELAEVFRRYFTRGFRLATTGEGSSKVDYLIHCGPAMGAFNQLVAGTPLQPWRARTVEAIADTLLEGAADHLTTRLRTFPTTP</sequence>
<dbReference type="GO" id="GO:0004314">
    <property type="term" value="F:[acyl-carrier-protein] S-malonyltransferase activity"/>
    <property type="evidence" value="ECO:0007669"/>
    <property type="project" value="UniProtKB-EC"/>
</dbReference>
<comment type="caution">
    <text evidence="7">The sequence shown here is derived from an EMBL/GenBank/DDBJ whole genome shotgun (WGS) entry which is preliminary data.</text>
</comment>
<dbReference type="InterPro" id="IPR016036">
    <property type="entry name" value="Malonyl_transacylase_ACP-bd"/>
</dbReference>
<dbReference type="AlphaFoldDB" id="A0A4Y3QT53"/>
<dbReference type="Gene3D" id="3.20.20.70">
    <property type="entry name" value="Aldolase class I"/>
    <property type="match status" value="1"/>
</dbReference>
<evidence type="ECO:0000256" key="3">
    <source>
        <dbReference type="ARBA" id="ARBA00023315"/>
    </source>
</evidence>
<dbReference type="Gene3D" id="3.30.70.250">
    <property type="entry name" value="Malonyl-CoA ACP transacylase, ACP-binding"/>
    <property type="match status" value="1"/>
</dbReference>
<evidence type="ECO:0000256" key="4">
    <source>
        <dbReference type="ARBA" id="ARBA00048462"/>
    </source>
</evidence>
<evidence type="ECO:0000256" key="1">
    <source>
        <dbReference type="ARBA" id="ARBA00013258"/>
    </source>
</evidence>
<evidence type="ECO:0000313" key="8">
    <source>
        <dbReference type="Proteomes" id="UP000319210"/>
    </source>
</evidence>
<reference evidence="7 8" key="1">
    <citation type="submission" date="2019-06" db="EMBL/GenBank/DDBJ databases">
        <title>Whole genome shotgun sequence of Streptomyces cacaoi subsp. cacaoi NBRC 12748.</title>
        <authorList>
            <person name="Hosoyama A."/>
            <person name="Uohara A."/>
            <person name="Ohji S."/>
            <person name="Ichikawa N."/>
        </authorList>
    </citation>
    <scope>NUCLEOTIDE SEQUENCE [LARGE SCALE GENOMIC DNA]</scope>
    <source>
        <strain evidence="7 8">NBRC 12748</strain>
    </source>
</reference>
<accession>A0A4Y3QT53</accession>